<organism evidence="1 2">
    <name type="scientific">Sorghum bicolor</name>
    <name type="common">Sorghum</name>
    <name type="synonym">Sorghum vulgare</name>
    <dbReference type="NCBI Taxonomy" id="4558"/>
    <lineage>
        <taxon>Eukaryota</taxon>
        <taxon>Viridiplantae</taxon>
        <taxon>Streptophyta</taxon>
        <taxon>Embryophyta</taxon>
        <taxon>Tracheophyta</taxon>
        <taxon>Spermatophyta</taxon>
        <taxon>Magnoliopsida</taxon>
        <taxon>Liliopsida</taxon>
        <taxon>Poales</taxon>
        <taxon>Poaceae</taxon>
        <taxon>PACMAD clade</taxon>
        <taxon>Panicoideae</taxon>
        <taxon>Andropogonodae</taxon>
        <taxon>Andropogoneae</taxon>
        <taxon>Sorghinae</taxon>
        <taxon>Sorghum</taxon>
    </lineage>
</organism>
<dbReference type="Gramene" id="KXG21643">
    <property type="protein sequence ID" value="KXG21643"/>
    <property type="gene ID" value="SORBI_3009G090566"/>
</dbReference>
<reference evidence="2" key="2">
    <citation type="journal article" date="2018" name="Plant J.">
        <title>The Sorghum bicolor reference genome: improved assembly, gene annotations, a transcriptome atlas, and signatures of genome organization.</title>
        <authorList>
            <person name="McCormick R.F."/>
            <person name="Truong S.K."/>
            <person name="Sreedasyam A."/>
            <person name="Jenkins J."/>
            <person name="Shu S."/>
            <person name="Sims D."/>
            <person name="Kennedy M."/>
            <person name="Amirebrahimi M."/>
            <person name="Weers B.D."/>
            <person name="McKinley B."/>
            <person name="Mattison A."/>
            <person name="Morishige D.T."/>
            <person name="Grimwood J."/>
            <person name="Schmutz J."/>
            <person name="Mullet J.E."/>
        </authorList>
    </citation>
    <scope>NUCLEOTIDE SEQUENCE [LARGE SCALE GENOMIC DNA]</scope>
    <source>
        <strain evidence="2">cv. BTx623</strain>
    </source>
</reference>
<proteinExistence type="predicted"/>
<dbReference type="InParanoid" id="A0A1B6P7M4"/>
<gene>
    <name evidence="1" type="ORF">SORBI_3009G090566</name>
</gene>
<reference evidence="1 2" key="1">
    <citation type="journal article" date="2009" name="Nature">
        <title>The Sorghum bicolor genome and the diversification of grasses.</title>
        <authorList>
            <person name="Paterson A.H."/>
            <person name="Bowers J.E."/>
            <person name="Bruggmann R."/>
            <person name="Dubchak I."/>
            <person name="Grimwood J."/>
            <person name="Gundlach H."/>
            <person name="Haberer G."/>
            <person name="Hellsten U."/>
            <person name="Mitros T."/>
            <person name="Poliakov A."/>
            <person name="Schmutz J."/>
            <person name="Spannagl M."/>
            <person name="Tang H."/>
            <person name="Wang X."/>
            <person name="Wicker T."/>
            <person name="Bharti A.K."/>
            <person name="Chapman J."/>
            <person name="Feltus F.A."/>
            <person name="Gowik U."/>
            <person name="Grigoriev I.V."/>
            <person name="Lyons E."/>
            <person name="Maher C.A."/>
            <person name="Martis M."/>
            <person name="Narechania A."/>
            <person name="Otillar R.P."/>
            <person name="Penning B.W."/>
            <person name="Salamov A.A."/>
            <person name="Wang Y."/>
            <person name="Zhang L."/>
            <person name="Carpita N.C."/>
            <person name="Freeling M."/>
            <person name="Gingle A.R."/>
            <person name="Hash C.T."/>
            <person name="Keller B."/>
            <person name="Klein P."/>
            <person name="Kresovich S."/>
            <person name="McCann M.C."/>
            <person name="Ming R."/>
            <person name="Peterson D.G."/>
            <person name="Mehboob-ur-Rahman"/>
            <person name="Ware D."/>
            <person name="Westhoff P."/>
            <person name="Mayer K.F."/>
            <person name="Messing J."/>
            <person name="Rokhsar D.S."/>
        </authorList>
    </citation>
    <scope>NUCLEOTIDE SEQUENCE [LARGE SCALE GENOMIC DNA]</scope>
    <source>
        <strain evidence="2">cv. BTx623</strain>
    </source>
</reference>
<keyword evidence="2" id="KW-1185">Reference proteome</keyword>
<dbReference type="Proteomes" id="UP000000768">
    <property type="component" value="Chromosome 9"/>
</dbReference>
<dbReference type="AlphaFoldDB" id="A0A1B6P7M4"/>
<sequence length="60" mass="7103">MFIPTQVISAASKRLLLFRGLMFITSRGFHNPQLVIHKDLHLHQFSSDRWHHWTLVLPNL</sequence>
<dbReference type="EMBL" id="CM000768">
    <property type="protein sequence ID" value="KXG21643.2"/>
    <property type="molecule type" value="Genomic_DNA"/>
</dbReference>
<accession>A0A1B6P7M4</accession>
<protein>
    <submittedName>
        <fullName evidence="1">Uncharacterized protein</fullName>
    </submittedName>
</protein>
<name>A0A1B6P7M4_SORBI</name>
<evidence type="ECO:0000313" key="2">
    <source>
        <dbReference type="Proteomes" id="UP000000768"/>
    </source>
</evidence>
<evidence type="ECO:0000313" key="1">
    <source>
        <dbReference type="EMBL" id="KXG21643.2"/>
    </source>
</evidence>